<keyword evidence="6" id="KW-0742">SOS response</keyword>
<dbReference type="CDD" id="cd06529">
    <property type="entry name" value="S24_LexA-like"/>
    <property type="match status" value="1"/>
</dbReference>
<evidence type="ECO:0000256" key="7">
    <source>
        <dbReference type="RuleBase" id="RU003991"/>
    </source>
</evidence>
<evidence type="ECO:0000256" key="2">
    <source>
        <dbReference type="ARBA" id="ARBA00022763"/>
    </source>
</evidence>
<dbReference type="GO" id="GO:0016787">
    <property type="term" value="F:hydrolase activity"/>
    <property type="evidence" value="ECO:0007669"/>
    <property type="project" value="UniProtKB-KW"/>
</dbReference>
<evidence type="ECO:0000256" key="4">
    <source>
        <dbReference type="ARBA" id="ARBA00022813"/>
    </source>
</evidence>
<comment type="caution">
    <text evidence="9">The sequence shown here is derived from an EMBL/GenBank/DDBJ whole genome shotgun (WGS) entry which is preliminary data.</text>
</comment>
<dbReference type="EC" id="2.7.7.7" evidence="9"/>
<dbReference type="Proteomes" id="UP000647424">
    <property type="component" value="Unassembled WGS sequence"/>
</dbReference>
<evidence type="ECO:0000259" key="8">
    <source>
        <dbReference type="Pfam" id="PF00717"/>
    </source>
</evidence>
<dbReference type="GO" id="GO:0003887">
    <property type="term" value="F:DNA-directed DNA polymerase activity"/>
    <property type="evidence" value="ECO:0007669"/>
    <property type="project" value="UniProtKB-EC"/>
</dbReference>
<name>A0A927ILV6_9BURK</name>
<comment type="similarity">
    <text evidence="1 7">Belongs to the peptidase S24 family.</text>
</comment>
<protein>
    <submittedName>
        <fullName evidence="9">Translesion error-prone DNA polymerase V autoproteolytic subunit</fullName>
        <ecNumber evidence="9">2.7.7.7</ecNumber>
    </submittedName>
</protein>
<dbReference type="EMBL" id="JACYFT010000002">
    <property type="protein sequence ID" value="MBD8051113.1"/>
    <property type="molecule type" value="Genomic_DNA"/>
</dbReference>
<dbReference type="GO" id="GO:0006281">
    <property type="term" value="P:DNA repair"/>
    <property type="evidence" value="ECO:0007669"/>
    <property type="project" value="UniProtKB-KW"/>
</dbReference>
<keyword evidence="3 7" id="KW-0378">Hydrolase</keyword>
<dbReference type="Gene3D" id="2.10.109.10">
    <property type="entry name" value="Umud Fragment, subunit A"/>
    <property type="match status" value="1"/>
</dbReference>
<feature type="domain" description="Peptidase S24/S26A/S26B/S26C" evidence="8">
    <location>
        <begin position="27"/>
        <end position="138"/>
    </location>
</feature>
<evidence type="ECO:0000256" key="6">
    <source>
        <dbReference type="ARBA" id="ARBA00023236"/>
    </source>
</evidence>
<dbReference type="PANTHER" id="PTHR33516">
    <property type="entry name" value="LEXA REPRESSOR"/>
    <property type="match status" value="1"/>
</dbReference>
<dbReference type="AlphaFoldDB" id="A0A927ILV6"/>
<keyword evidence="10" id="KW-1185">Reference proteome</keyword>
<dbReference type="Pfam" id="PF00717">
    <property type="entry name" value="Peptidase_S24"/>
    <property type="match status" value="1"/>
</dbReference>
<accession>A0A927ILV6</accession>
<dbReference type="GO" id="GO:0009432">
    <property type="term" value="P:SOS response"/>
    <property type="evidence" value="ECO:0007669"/>
    <property type="project" value="UniProtKB-KW"/>
</dbReference>
<gene>
    <name evidence="9" type="primary">umuD</name>
    <name evidence="9" type="ORF">IC609_11185</name>
</gene>
<evidence type="ECO:0000256" key="1">
    <source>
        <dbReference type="ARBA" id="ARBA00007484"/>
    </source>
</evidence>
<dbReference type="GO" id="GO:0003677">
    <property type="term" value="F:DNA binding"/>
    <property type="evidence" value="ECO:0007669"/>
    <property type="project" value="InterPro"/>
</dbReference>
<evidence type="ECO:0000313" key="9">
    <source>
        <dbReference type="EMBL" id="MBD8051113.1"/>
    </source>
</evidence>
<keyword evidence="2" id="KW-0227">DNA damage</keyword>
<keyword evidence="5" id="KW-0234">DNA repair</keyword>
<keyword evidence="9" id="KW-0808">Transferase</keyword>
<dbReference type="InterPro" id="IPR006197">
    <property type="entry name" value="Peptidase_S24_LexA"/>
</dbReference>
<organism evidence="9 10">
    <name type="scientific">Limnohabitans radicicola</name>
    <dbReference type="NCBI Taxonomy" id="2771427"/>
    <lineage>
        <taxon>Bacteria</taxon>
        <taxon>Pseudomonadati</taxon>
        <taxon>Pseudomonadota</taxon>
        <taxon>Betaproteobacteria</taxon>
        <taxon>Burkholderiales</taxon>
        <taxon>Comamonadaceae</taxon>
        <taxon>Limnohabitans</taxon>
    </lineage>
</organism>
<evidence type="ECO:0000313" key="10">
    <source>
        <dbReference type="Proteomes" id="UP000647424"/>
    </source>
</evidence>
<dbReference type="InterPro" id="IPR036286">
    <property type="entry name" value="LexA/Signal_pep-like_sf"/>
</dbReference>
<evidence type="ECO:0000256" key="3">
    <source>
        <dbReference type="ARBA" id="ARBA00022801"/>
    </source>
</evidence>
<dbReference type="SUPFAM" id="SSF51306">
    <property type="entry name" value="LexA/Signal peptidase"/>
    <property type="match status" value="1"/>
</dbReference>
<dbReference type="InterPro" id="IPR050077">
    <property type="entry name" value="LexA_repressor"/>
</dbReference>
<sequence length="146" mass="16370">MPSSHETSLLPVFVPDTKVWLDVCSWSVAAGFPSPAADHTRKRIDLNEHLIRNGDATFIFKVKGDSMIDAGIYEGDALLIDRSIEPRHGNIVLAVLNNDFTVKRLHKRGGVIKLVPENKIYPTITVKDGEDFDVWGVVTYNLHKLY</sequence>
<keyword evidence="4 7" id="KW-0068">Autocatalytic cleavage</keyword>
<dbReference type="GO" id="GO:0006355">
    <property type="term" value="P:regulation of DNA-templated transcription"/>
    <property type="evidence" value="ECO:0007669"/>
    <property type="project" value="InterPro"/>
</dbReference>
<dbReference type="PANTHER" id="PTHR33516:SF2">
    <property type="entry name" value="LEXA REPRESSOR-RELATED"/>
    <property type="match status" value="1"/>
</dbReference>
<keyword evidence="9" id="KW-0548">Nucleotidyltransferase</keyword>
<evidence type="ECO:0000256" key="5">
    <source>
        <dbReference type="ARBA" id="ARBA00023204"/>
    </source>
</evidence>
<dbReference type="PRINTS" id="PR00726">
    <property type="entry name" value="LEXASERPTASE"/>
</dbReference>
<proteinExistence type="inferred from homology"/>
<dbReference type="InterPro" id="IPR015927">
    <property type="entry name" value="Peptidase_S24_S26A/B/C"/>
</dbReference>
<dbReference type="NCBIfam" id="NF007621">
    <property type="entry name" value="PRK10276.1"/>
    <property type="match status" value="1"/>
</dbReference>
<dbReference type="InterPro" id="IPR039418">
    <property type="entry name" value="LexA-like"/>
</dbReference>
<reference evidence="9" key="1">
    <citation type="submission" date="2020-09" db="EMBL/GenBank/DDBJ databases">
        <title>Genome seq and assembly of Limnohabitants sp.</title>
        <authorList>
            <person name="Chhetri G."/>
        </authorList>
    </citation>
    <scope>NUCLEOTIDE SEQUENCE</scope>
    <source>
        <strain evidence="9">JUR4</strain>
    </source>
</reference>